<dbReference type="GO" id="GO:0004932">
    <property type="term" value="F:mating-type factor pheromone receptor activity"/>
    <property type="evidence" value="ECO:0007669"/>
    <property type="project" value="InterPro"/>
</dbReference>
<sequence length="314" mass="33498">MGALVGIPAAALCTTRRLYRIVSVKTVSISQADKRRAALIDALICVLFPLIYIALHRLLPRAEQFPAVLWRGNHLLVITLEFTRWASPAYTLIFFGFAVEARRNYSLLLAPLFWRAAGRFGLTRPATGFFAASTPTPSGTGNSKFTPYAKPPPPSSPPSQKAQRDISLPAYSSFSGMGSLTGSFTSTHGGIELKCVGSTSSSFSSGSQFYQELGGKPEAGEHASAYTLEAVTPTTAYTLEAVTPTTTSSHSSYGTNSTVPASPYAYALPLDAGWADTAYPASPRDDDVPQTLDGGLLKVFQLSSNTLVKLDALE</sequence>
<reference evidence="2" key="1">
    <citation type="submission" date="2023-03" db="EMBL/GenBank/DDBJ databases">
        <title>Massive genome expansion in bonnet fungi (Mycena s.s.) driven by repeated elements and novel gene families across ecological guilds.</title>
        <authorList>
            <consortium name="Lawrence Berkeley National Laboratory"/>
            <person name="Harder C.B."/>
            <person name="Miyauchi S."/>
            <person name="Viragh M."/>
            <person name="Kuo A."/>
            <person name="Thoen E."/>
            <person name="Andreopoulos B."/>
            <person name="Lu D."/>
            <person name="Skrede I."/>
            <person name="Drula E."/>
            <person name="Henrissat B."/>
            <person name="Morin E."/>
            <person name="Kohler A."/>
            <person name="Barry K."/>
            <person name="LaButti K."/>
            <person name="Morin E."/>
            <person name="Salamov A."/>
            <person name="Lipzen A."/>
            <person name="Mereny Z."/>
            <person name="Hegedus B."/>
            <person name="Baldrian P."/>
            <person name="Stursova M."/>
            <person name="Weitz H."/>
            <person name="Taylor A."/>
            <person name="Grigoriev I.V."/>
            <person name="Nagy L.G."/>
            <person name="Martin F."/>
            <person name="Kauserud H."/>
        </authorList>
    </citation>
    <scope>NUCLEOTIDE SEQUENCE</scope>
    <source>
        <strain evidence="2">CBHHK067</strain>
    </source>
</reference>
<dbReference type="PRINTS" id="PR00899">
    <property type="entry name" value="GPCRSTE3"/>
</dbReference>
<dbReference type="Pfam" id="PF02076">
    <property type="entry name" value="STE3"/>
    <property type="match status" value="1"/>
</dbReference>
<organism evidence="2 3">
    <name type="scientific">Mycena rosella</name>
    <name type="common">Pink bonnet</name>
    <name type="synonym">Agaricus rosellus</name>
    <dbReference type="NCBI Taxonomy" id="1033263"/>
    <lineage>
        <taxon>Eukaryota</taxon>
        <taxon>Fungi</taxon>
        <taxon>Dikarya</taxon>
        <taxon>Basidiomycota</taxon>
        <taxon>Agaricomycotina</taxon>
        <taxon>Agaricomycetes</taxon>
        <taxon>Agaricomycetidae</taxon>
        <taxon>Agaricales</taxon>
        <taxon>Marasmiineae</taxon>
        <taxon>Mycenaceae</taxon>
        <taxon>Mycena</taxon>
    </lineage>
</organism>
<evidence type="ECO:0000313" key="3">
    <source>
        <dbReference type="Proteomes" id="UP001221757"/>
    </source>
</evidence>
<gene>
    <name evidence="2" type="ORF">B0H17DRAFT_1212094</name>
</gene>
<comment type="caution">
    <text evidence="2">The sequence shown here is derived from an EMBL/GenBank/DDBJ whole genome shotgun (WGS) entry which is preliminary data.</text>
</comment>
<keyword evidence="3" id="KW-1185">Reference proteome</keyword>
<protein>
    <submittedName>
        <fullName evidence="2">Uncharacterized protein</fullName>
    </submittedName>
</protein>
<accession>A0AAD7G6M9</accession>
<proteinExistence type="predicted"/>
<dbReference type="GO" id="GO:0016020">
    <property type="term" value="C:membrane"/>
    <property type="evidence" value="ECO:0007669"/>
    <property type="project" value="InterPro"/>
</dbReference>
<feature type="region of interest" description="Disordered" evidence="1">
    <location>
        <begin position="133"/>
        <end position="163"/>
    </location>
</feature>
<evidence type="ECO:0000256" key="1">
    <source>
        <dbReference type="SAM" id="MobiDB-lite"/>
    </source>
</evidence>
<name>A0AAD7G6M9_MYCRO</name>
<dbReference type="Proteomes" id="UP001221757">
    <property type="component" value="Unassembled WGS sequence"/>
</dbReference>
<dbReference type="AlphaFoldDB" id="A0AAD7G6M9"/>
<evidence type="ECO:0000313" key="2">
    <source>
        <dbReference type="EMBL" id="KAJ7661845.1"/>
    </source>
</evidence>
<dbReference type="InterPro" id="IPR001499">
    <property type="entry name" value="GPCR_STE3"/>
</dbReference>
<feature type="compositionally biased region" description="Polar residues" evidence="1">
    <location>
        <begin position="133"/>
        <end position="145"/>
    </location>
</feature>
<dbReference type="EMBL" id="JARKIE010000245">
    <property type="protein sequence ID" value="KAJ7661845.1"/>
    <property type="molecule type" value="Genomic_DNA"/>
</dbReference>